<evidence type="ECO:0000259" key="2">
    <source>
        <dbReference type="Pfam" id="PF23770"/>
    </source>
</evidence>
<dbReference type="FunCoup" id="B4MQ57">
    <property type="interactions" value="1128"/>
</dbReference>
<organism evidence="6">
    <name type="scientific">Drosophila willistoni</name>
    <name type="common">Fruit fly</name>
    <dbReference type="NCBI Taxonomy" id="7260"/>
    <lineage>
        <taxon>Eukaryota</taxon>
        <taxon>Metazoa</taxon>
        <taxon>Ecdysozoa</taxon>
        <taxon>Arthropoda</taxon>
        <taxon>Hexapoda</taxon>
        <taxon>Insecta</taxon>
        <taxon>Pterygota</taxon>
        <taxon>Neoptera</taxon>
        <taxon>Endopterygota</taxon>
        <taxon>Diptera</taxon>
        <taxon>Brachycera</taxon>
        <taxon>Muscomorpha</taxon>
        <taxon>Ephydroidea</taxon>
        <taxon>Drosophilidae</taxon>
        <taxon>Drosophila</taxon>
        <taxon>Sophophora</taxon>
    </lineage>
</organism>
<gene>
    <name evidence="5" type="primary">Dwil\GK21827</name>
    <name evidence="5" type="ORF">Dwil_GK21827</name>
</gene>
<evidence type="ECO:0000259" key="4">
    <source>
        <dbReference type="Pfam" id="PF23775"/>
    </source>
</evidence>
<feature type="region of interest" description="Disordered" evidence="1">
    <location>
        <begin position="937"/>
        <end position="956"/>
    </location>
</feature>
<dbReference type="InterPro" id="IPR056432">
    <property type="entry name" value="Beta-prop_GEMI5_1st"/>
</dbReference>
<dbReference type="GO" id="GO:0003730">
    <property type="term" value="F:mRNA 3'-UTR binding"/>
    <property type="evidence" value="ECO:0007669"/>
    <property type="project" value="TreeGrafter"/>
</dbReference>
<dbReference type="Gene3D" id="2.130.10.10">
    <property type="entry name" value="YVTN repeat-like/Quinoprotein amine dehydrogenase"/>
    <property type="match status" value="3"/>
</dbReference>
<dbReference type="InterPro" id="IPR036322">
    <property type="entry name" value="WD40_repeat_dom_sf"/>
</dbReference>
<dbReference type="PhylomeDB" id="B4MQ57"/>
<dbReference type="eggNOG" id="KOG4155">
    <property type="taxonomic scope" value="Eukaryota"/>
</dbReference>
<feature type="region of interest" description="Disordered" evidence="1">
    <location>
        <begin position="437"/>
        <end position="457"/>
    </location>
</feature>
<dbReference type="EMBL" id="CH963849">
    <property type="protein sequence ID" value="EDW74246.1"/>
    <property type="molecule type" value="Genomic_DNA"/>
</dbReference>
<dbReference type="Pfam" id="PF23770">
    <property type="entry name" value="Beta-prop_RIG_1st"/>
    <property type="match status" value="1"/>
</dbReference>
<reference evidence="5 6" key="1">
    <citation type="journal article" date="2007" name="Nature">
        <title>Evolution of genes and genomes on the Drosophila phylogeny.</title>
        <authorList>
            <consortium name="Drosophila 12 Genomes Consortium"/>
            <person name="Clark A.G."/>
            <person name="Eisen M.B."/>
            <person name="Smith D.R."/>
            <person name="Bergman C.M."/>
            <person name="Oliver B."/>
            <person name="Markow T.A."/>
            <person name="Kaufman T.C."/>
            <person name="Kellis M."/>
            <person name="Gelbart W."/>
            <person name="Iyer V.N."/>
            <person name="Pollard D.A."/>
            <person name="Sackton T.B."/>
            <person name="Larracuente A.M."/>
            <person name="Singh N.D."/>
            <person name="Abad J.P."/>
            <person name="Abt D.N."/>
            <person name="Adryan B."/>
            <person name="Aguade M."/>
            <person name="Akashi H."/>
            <person name="Anderson W.W."/>
            <person name="Aquadro C.F."/>
            <person name="Ardell D.H."/>
            <person name="Arguello R."/>
            <person name="Artieri C.G."/>
            <person name="Barbash D.A."/>
            <person name="Barker D."/>
            <person name="Barsanti P."/>
            <person name="Batterham P."/>
            <person name="Batzoglou S."/>
            <person name="Begun D."/>
            <person name="Bhutkar A."/>
            <person name="Blanco E."/>
            <person name="Bosak S.A."/>
            <person name="Bradley R.K."/>
            <person name="Brand A.D."/>
            <person name="Brent M.R."/>
            <person name="Brooks A.N."/>
            <person name="Brown R.H."/>
            <person name="Butlin R.K."/>
            <person name="Caggese C."/>
            <person name="Calvi B.R."/>
            <person name="Bernardo de Carvalho A."/>
            <person name="Caspi A."/>
            <person name="Castrezana S."/>
            <person name="Celniker S.E."/>
            <person name="Chang J.L."/>
            <person name="Chapple C."/>
            <person name="Chatterji S."/>
            <person name="Chinwalla A."/>
            <person name="Civetta A."/>
            <person name="Clifton S.W."/>
            <person name="Comeron J.M."/>
            <person name="Costello J.C."/>
            <person name="Coyne J.A."/>
            <person name="Daub J."/>
            <person name="David R.G."/>
            <person name="Delcher A.L."/>
            <person name="Delehaunty K."/>
            <person name="Do C.B."/>
            <person name="Ebling H."/>
            <person name="Edwards K."/>
            <person name="Eickbush T."/>
            <person name="Evans J.D."/>
            <person name="Filipski A."/>
            <person name="Findeiss S."/>
            <person name="Freyhult E."/>
            <person name="Fulton L."/>
            <person name="Fulton R."/>
            <person name="Garcia A.C."/>
            <person name="Gardiner A."/>
            <person name="Garfield D.A."/>
            <person name="Garvin B.E."/>
            <person name="Gibson G."/>
            <person name="Gilbert D."/>
            <person name="Gnerre S."/>
            <person name="Godfrey J."/>
            <person name="Good R."/>
            <person name="Gotea V."/>
            <person name="Gravely B."/>
            <person name="Greenberg A.J."/>
            <person name="Griffiths-Jones S."/>
            <person name="Gross S."/>
            <person name="Guigo R."/>
            <person name="Gustafson E.A."/>
            <person name="Haerty W."/>
            <person name="Hahn M.W."/>
            <person name="Halligan D.L."/>
            <person name="Halpern A.L."/>
            <person name="Halter G.M."/>
            <person name="Han M.V."/>
            <person name="Heger A."/>
            <person name="Hillier L."/>
            <person name="Hinrichs A.S."/>
            <person name="Holmes I."/>
            <person name="Hoskins R.A."/>
            <person name="Hubisz M.J."/>
            <person name="Hultmark D."/>
            <person name="Huntley M.A."/>
            <person name="Jaffe D.B."/>
            <person name="Jagadeeshan S."/>
            <person name="Jeck W.R."/>
            <person name="Johnson J."/>
            <person name="Jones C.D."/>
            <person name="Jordan W.C."/>
            <person name="Karpen G.H."/>
            <person name="Kataoka E."/>
            <person name="Keightley P.D."/>
            <person name="Kheradpour P."/>
            <person name="Kirkness E.F."/>
            <person name="Koerich L.B."/>
            <person name="Kristiansen K."/>
            <person name="Kudrna D."/>
            <person name="Kulathinal R.J."/>
            <person name="Kumar S."/>
            <person name="Kwok R."/>
            <person name="Lander E."/>
            <person name="Langley C.H."/>
            <person name="Lapoint R."/>
            <person name="Lazzaro B.P."/>
            <person name="Lee S.J."/>
            <person name="Levesque L."/>
            <person name="Li R."/>
            <person name="Lin C.F."/>
            <person name="Lin M.F."/>
            <person name="Lindblad-Toh K."/>
            <person name="Llopart A."/>
            <person name="Long M."/>
            <person name="Low L."/>
            <person name="Lozovsky E."/>
            <person name="Lu J."/>
            <person name="Luo M."/>
            <person name="Machado C.A."/>
            <person name="Makalowski W."/>
            <person name="Marzo M."/>
            <person name="Matsuda M."/>
            <person name="Matzkin L."/>
            <person name="McAllister B."/>
            <person name="McBride C.S."/>
            <person name="McKernan B."/>
            <person name="McKernan K."/>
            <person name="Mendez-Lago M."/>
            <person name="Minx P."/>
            <person name="Mollenhauer M.U."/>
            <person name="Montooth K."/>
            <person name="Mount S.M."/>
            <person name="Mu X."/>
            <person name="Myers E."/>
            <person name="Negre B."/>
            <person name="Newfeld S."/>
            <person name="Nielsen R."/>
            <person name="Noor M.A."/>
            <person name="O'Grady P."/>
            <person name="Pachter L."/>
            <person name="Papaceit M."/>
            <person name="Parisi M.J."/>
            <person name="Parisi M."/>
            <person name="Parts L."/>
            <person name="Pedersen J.S."/>
            <person name="Pesole G."/>
            <person name="Phillippy A.M."/>
            <person name="Ponting C.P."/>
            <person name="Pop M."/>
            <person name="Porcelli D."/>
            <person name="Powell J.R."/>
            <person name="Prohaska S."/>
            <person name="Pruitt K."/>
            <person name="Puig M."/>
            <person name="Quesneville H."/>
            <person name="Ram K.R."/>
            <person name="Rand D."/>
            <person name="Rasmussen M.D."/>
            <person name="Reed L.K."/>
            <person name="Reenan R."/>
            <person name="Reily A."/>
            <person name="Remington K.A."/>
            <person name="Rieger T.T."/>
            <person name="Ritchie M.G."/>
            <person name="Robin C."/>
            <person name="Rogers Y.H."/>
            <person name="Rohde C."/>
            <person name="Rozas J."/>
            <person name="Rubenfield M.J."/>
            <person name="Ruiz A."/>
            <person name="Russo S."/>
            <person name="Salzberg S.L."/>
            <person name="Sanchez-Gracia A."/>
            <person name="Saranga D.J."/>
            <person name="Sato H."/>
            <person name="Schaeffer S.W."/>
            <person name="Schatz M.C."/>
            <person name="Schlenke T."/>
            <person name="Schwartz R."/>
            <person name="Segarra C."/>
            <person name="Singh R.S."/>
            <person name="Sirot L."/>
            <person name="Sirota M."/>
            <person name="Sisneros N.B."/>
            <person name="Smith C.D."/>
            <person name="Smith T.F."/>
            <person name="Spieth J."/>
            <person name="Stage D.E."/>
            <person name="Stark A."/>
            <person name="Stephan W."/>
            <person name="Strausberg R.L."/>
            <person name="Strempel S."/>
            <person name="Sturgill D."/>
            <person name="Sutton G."/>
            <person name="Sutton G.G."/>
            <person name="Tao W."/>
            <person name="Teichmann S."/>
            <person name="Tobari Y.N."/>
            <person name="Tomimura Y."/>
            <person name="Tsolas J.M."/>
            <person name="Valente V.L."/>
            <person name="Venter E."/>
            <person name="Venter J.C."/>
            <person name="Vicario S."/>
            <person name="Vieira F.G."/>
            <person name="Vilella A.J."/>
            <person name="Villasante A."/>
            <person name="Walenz B."/>
            <person name="Wang J."/>
            <person name="Wasserman M."/>
            <person name="Watts T."/>
            <person name="Wilson D."/>
            <person name="Wilson R.K."/>
            <person name="Wing R.A."/>
            <person name="Wolfner M.F."/>
            <person name="Wong A."/>
            <person name="Wong G.K."/>
            <person name="Wu C.I."/>
            <person name="Wu G."/>
            <person name="Yamamoto D."/>
            <person name="Yang H.P."/>
            <person name="Yang S.P."/>
            <person name="Yorke J.A."/>
            <person name="Yoshida K."/>
            <person name="Zdobnov E."/>
            <person name="Zhang P."/>
            <person name="Zhang Y."/>
            <person name="Zimin A.V."/>
            <person name="Baldwin J."/>
            <person name="Abdouelleil A."/>
            <person name="Abdulkadir J."/>
            <person name="Abebe A."/>
            <person name="Abera B."/>
            <person name="Abreu J."/>
            <person name="Acer S.C."/>
            <person name="Aftuck L."/>
            <person name="Alexander A."/>
            <person name="An P."/>
            <person name="Anderson E."/>
            <person name="Anderson S."/>
            <person name="Arachi H."/>
            <person name="Azer M."/>
            <person name="Bachantsang P."/>
            <person name="Barry A."/>
            <person name="Bayul T."/>
            <person name="Berlin A."/>
            <person name="Bessette D."/>
            <person name="Bloom T."/>
            <person name="Blye J."/>
            <person name="Boguslavskiy L."/>
            <person name="Bonnet C."/>
            <person name="Boukhgalter B."/>
            <person name="Bourzgui I."/>
            <person name="Brown A."/>
            <person name="Cahill P."/>
            <person name="Channer S."/>
            <person name="Cheshatsang Y."/>
            <person name="Chuda L."/>
            <person name="Citroen M."/>
            <person name="Collymore A."/>
            <person name="Cooke P."/>
            <person name="Costello M."/>
            <person name="D'Aco K."/>
            <person name="Daza R."/>
            <person name="De Haan G."/>
            <person name="DeGray S."/>
            <person name="DeMaso C."/>
            <person name="Dhargay N."/>
            <person name="Dooley K."/>
            <person name="Dooley E."/>
            <person name="Doricent M."/>
            <person name="Dorje P."/>
            <person name="Dorjee K."/>
            <person name="Dupes A."/>
            <person name="Elong R."/>
            <person name="Falk J."/>
            <person name="Farina A."/>
            <person name="Faro S."/>
            <person name="Ferguson D."/>
            <person name="Fisher S."/>
            <person name="Foley C.D."/>
            <person name="Franke A."/>
            <person name="Friedrich D."/>
            <person name="Gadbois L."/>
            <person name="Gearin G."/>
            <person name="Gearin C.R."/>
            <person name="Giannoukos G."/>
            <person name="Goode T."/>
            <person name="Graham J."/>
            <person name="Grandbois E."/>
            <person name="Grewal S."/>
            <person name="Gyaltsen K."/>
            <person name="Hafez N."/>
            <person name="Hagos B."/>
            <person name="Hall J."/>
            <person name="Henson C."/>
            <person name="Hollinger A."/>
            <person name="Honan T."/>
            <person name="Huard M.D."/>
            <person name="Hughes L."/>
            <person name="Hurhula B."/>
            <person name="Husby M.E."/>
            <person name="Kamat A."/>
            <person name="Kanga B."/>
            <person name="Kashin S."/>
            <person name="Khazanovich D."/>
            <person name="Kisner P."/>
            <person name="Lance K."/>
            <person name="Lara M."/>
            <person name="Lee W."/>
            <person name="Lennon N."/>
            <person name="Letendre F."/>
            <person name="LeVine R."/>
            <person name="Lipovsky A."/>
            <person name="Liu X."/>
            <person name="Liu J."/>
            <person name="Liu S."/>
            <person name="Lokyitsang T."/>
            <person name="Lokyitsang Y."/>
            <person name="Lubonja R."/>
            <person name="Lui A."/>
            <person name="MacDonald P."/>
            <person name="Magnisalis V."/>
            <person name="Maru K."/>
            <person name="Matthews C."/>
            <person name="McCusker W."/>
            <person name="McDonough S."/>
            <person name="Mehta T."/>
            <person name="Meldrim J."/>
            <person name="Meneus L."/>
            <person name="Mihai O."/>
            <person name="Mihalev A."/>
            <person name="Mihova T."/>
            <person name="Mittelman R."/>
            <person name="Mlenga V."/>
            <person name="Montmayeur A."/>
            <person name="Mulrain L."/>
            <person name="Navidi A."/>
            <person name="Naylor J."/>
            <person name="Negash T."/>
            <person name="Nguyen T."/>
            <person name="Nguyen N."/>
            <person name="Nicol R."/>
            <person name="Norbu C."/>
            <person name="Norbu N."/>
            <person name="Novod N."/>
            <person name="O'Neill B."/>
            <person name="Osman S."/>
            <person name="Markiewicz E."/>
            <person name="Oyono O.L."/>
            <person name="Patti C."/>
            <person name="Phunkhang P."/>
            <person name="Pierre F."/>
            <person name="Priest M."/>
            <person name="Raghuraman S."/>
            <person name="Rege F."/>
            <person name="Reyes R."/>
            <person name="Rise C."/>
            <person name="Rogov P."/>
            <person name="Ross K."/>
            <person name="Ryan E."/>
            <person name="Settipalli S."/>
            <person name="Shea T."/>
            <person name="Sherpa N."/>
            <person name="Shi L."/>
            <person name="Shih D."/>
            <person name="Sparrow T."/>
            <person name="Spaulding J."/>
            <person name="Stalker J."/>
            <person name="Stange-Thomann N."/>
            <person name="Stavropoulos S."/>
            <person name="Stone C."/>
            <person name="Strader C."/>
            <person name="Tesfaye S."/>
            <person name="Thomson T."/>
            <person name="Thoulutsang Y."/>
            <person name="Thoulutsang D."/>
            <person name="Topham K."/>
            <person name="Topping I."/>
            <person name="Tsamla T."/>
            <person name="Vassiliev H."/>
            <person name="Vo A."/>
            <person name="Wangchuk T."/>
            <person name="Wangdi T."/>
            <person name="Weiand M."/>
            <person name="Wilkinson J."/>
            <person name="Wilson A."/>
            <person name="Yadav S."/>
            <person name="Young G."/>
            <person name="Yu Q."/>
            <person name="Zembek L."/>
            <person name="Zhong D."/>
            <person name="Zimmer A."/>
            <person name="Zwirko Z."/>
            <person name="Jaffe D.B."/>
            <person name="Alvarez P."/>
            <person name="Brockman W."/>
            <person name="Butler J."/>
            <person name="Chin C."/>
            <person name="Gnerre S."/>
            <person name="Grabherr M."/>
            <person name="Kleber M."/>
            <person name="Mauceli E."/>
            <person name="MacCallum I."/>
        </authorList>
    </citation>
    <scope>NUCLEOTIDE SEQUENCE [LARGE SCALE GENOMIC DNA]</scope>
    <source>
        <strain evidence="6">Tucson 14030-0811.24</strain>
    </source>
</reference>
<sequence>MTATQKMYRNVPTPAMPLGLAVSTPDGGFLYAGNRCINFIAKPPGPCQVKTMSTRINVNALDVSPLWGKPNEKSKPFAILAEDLSVQVWDCELGEAVSGHKAHQHQQESARNVRSYGNHVKIVLMGYLSNGNILSVDANDLVIYCVASNTYCRRPNFISPKNHSVNLLKCSPYSEHVFALGTVMGNILVCDLRKMTILHKFHGHKSKICGLAWREIKQDQREKDNKIGQLAHQVEQWRSRNGQNVDKAPSVKTLAAEEPSNGQKSEKASPSLLVKANAIEDASEAFDIYNFDHLKDEFGAPSDKSSTKSSEDVNEFVGIEKPADDKSKFDFMEACKSMKDDLNALKLGDEVSDKVEVTLQDCQEAKLTAGSPPRSDDEDYDDSISGTLKDGCDSSEGSMEVIQYSSSSDDAVIVDGDAAKPKREVLHHIYHQAEIHETPPEAVEQDQDQKSATQSNAAQMIRQESFDTISSISIASTQQTDILLVSIDADEMIMVSNSTTGAFCGKSYTKTKGSGKLTNAQWLNDNTIVTMGRNQLFYWSLIYDEKLLRYKIAKSHDYMCYQRDITAFSCSPINGQIWIYMSSRTIANINSANGLITDTIGTVAFGVRALAECPEDMNKIALGCSDRRIAFLDVFKLSTRSLVIDVVTATSPIYSLAWSPNCLSLAFGTGDGVVGIIDVERMRIKELYRSPHKSEIYALIWSKNYIYFVTNRLFCYIDMDKARREVEHLSYINKPSFFNICEGFLLVGTIDGFLELYKRKDCPELGYTFSGRTALMSRYITDIAWNPKEPQQFAVVGNDRPIYVMEFSKSEQNIRKLHAFHASAPKASVTSLKWSHRQSHVLVTFHIEGKVCLWSTKEPEKPPLTISYHCPMWGGMFLPTSDNVIMCFGKAISLELVNIDEANEKRVIQSKFDALSNVKWATKSINQPIIPNACLSAKEKKRQNRDKKKSEKLEAEKEINELKDKGTHVEDMMTKLSLDSKPTKPINDQPPPNVLGHSRTCLYLVQKELNRDALEKLSIVLTEDSSKIDQSVFISKLFSTKVVAKDLVVSELTNLKQTNKKDIGPLCLAVSTFKLREELEQHMANQTLNEWHLSLAPSVSFVFWQDCCRSYAKQMENMGYILHAATYLFGIGLQMEAINLLVEQEYYKEALLHARICLPATDPIIKTIINKWLENLEKYGNYAGAALICVLDNEMLRGYTYLRKYHNCTPEISRLMEDIKRIGQLNGVLDGCLFTGDAKEVNSTEN</sequence>
<dbReference type="SUPFAM" id="SSF50978">
    <property type="entry name" value="WD40 repeat-like"/>
    <property type="match status" value="1"/>
</dbReference>
<evidence type="ECO:0000256" key="1">
    <source>
        <dbReference type="SAM" id="MobiDB-lite"/>
    </source>
</evidence>
<dbReference type="HOGENOM" id="CLU_279538_0_0_1"/>
<dbReference type="InterPro" id="IPR015943">
    <property type="entry name" value="WD40/YVTN_repeat-like_dom_sf"/>
</dbReference>
<dbReference type="InterPro" id="IPR052640">
    <property type="entry name" value="Gemin-5"/>
</dbReference>
<dbReference type="SUPFAM" id="SSF50952">
    <property type="entry name" value="Soluble quinoprotein glucose dehydrogenase"/>
    <property type="match status" value="1"/>
</dbReference>
<dbReference type="Pfam" id="PF23774">
    <property type="entry name" value="TPR_GEMI5"/>
    <property type="match status" value="1"/>
</dbReference>
<accession>B4MQ57</accession>
<dbReference type="STRING" id="7260.B4MQ57"/>
<feature type="region of interest" description="Disordered" evidence="1">
    <location>
        <begin position="364"/>
        <end position="396"/>
    </location>
</feature>
<dbReference type="PANTHER" id="PTHR46362">
    <property type="entry name" value="GEM-ASSOCIATED PROTEIN 5"/>
    <property type="match status" value="1"/>
</dbReference>
<dbReference type="AlphaFoldDB" id="B4MQ57"/>
<dbReference type="GO" id="GO:0000387">
    <property type="term" value="P:spliceosomal snRNP assembly"/>
    <property type="evidence" value="ECO:0007669"/>
    <property type="project" value="TreeGrafter"/>
</dbReference>
<dbReference type="InterPro" id="IPR056421">
    <property type="entry name" value="TPR_GEMI5"/>
</dbReference>
<dbReference type="InterPro" id="IPR001680">
    <property type="entry name" value="WD40_rpt"/>
</dbReference>
<feature type="domain" description="Gem-associated protein 5 second beta-propeller" evidence="4">
    <location>
        <begin position="614"/>
        <end position="890"/>
    </location>
</feature>
<feature type="domain" description="Gem-associated protein 5 TPR" evidence="3">
    <location>
        <begin position="1036"/>
        <end position="1204"/>
    </location>
</feature>
<evidence type="ECO:0000259" key="3">
    <source>
        <dbReference type="Pfam" id="PF23774"/>
    </source>
</evidence>
<dbReference type="GO" id="GO:0032797">
    <property type="term" value="C:SMN complex"/>
    <property type="evidence" value="ECO:0007669"/>
    <property type="project" value="TreeGrafter"/>
</dbReference>
<dbReference type="InterPro" id="IPR011041">
    <property type="entry name" value="Quinoprot_gluc/sorb_DH_b-prop"/>
</dbReference>
<dbReference type="OMA" id="DVSPMWG"/>
<dbReference type="Pfam" id="PF23775">
    <property type="entry name" value="Beta-prop_RIG_2nd"/>
    <property type="match status" value="1"/>
</dbReference>
<dbReference type="InterPro" id="IPR056424">
    <property type="entry name" value="Beta-prop_GEMI5_2nd"/>
</dbReference>
<evidence type="ECO:0000313" key="5">
    <source>
        <dbReference type="EMBL" id="EDW74246.1"/>
    </source>
</evidence>
<proteinExistence type="predicted"/>
<dbReference type="SMART" id="SM00320">
    <property type="entry name" value="WD40"/>
    <property type="match status" value="3"/>
</dbReference>
<dbReference type="Proteomes" id="UP000007798">
    <property type="component" value="Unassembled WGS sequence"/>
</dbReference>
<evidence type="ECO:0000313" key="6">
    <source>
        <dbReference type="Proteomes" id="UP000007798"/>
    </source>
</evidence>
<dbReference type="GO" id="GO:0005634">
    <property type="term" value="C:nucleus"/>
    <property type="evidence" value="ECO:0007669"/>
    <property type="project" value="TreeGrafter"/>
</dbReference>
<feature type="domain" description="Gem-associated protein 5 first beta-propeller" evidence="2">
    <location>
        <begin position="26"/>
        <end position="578"/>
    </location>
</feature>
<dbReference type="OrthoDB" id="7326421at2759"/>
<name>B4MQ57_DROWI</name>
<dbReference type="InParanoid" id="B4MQ57"/>
<keyword evidence="6" id="KW-1185">Reference proteome</keyword>
<dbReference type="PANTHER" id="PTHR46362:SF1">
    <property type="entry name" value="GEM-ASSOCIATED PROTEIN 5"/>
    <property type="match status" value="1"/>
</dbReference>
<protein>
    <submittedName>
        <fullName evidence="5">GK21827</fullName>
    </submittedName>
</protein>